<comment type="caution">
    <text evidence="6">The sequence shown here is derived from an EMBL/GenBank/DDBJ whole genome shotgun (WGS) entry which is preliminary data.</text>
</comment>
<dbReference type="InterPro" id="IPR006162">
    <property type="entry name" value="Ppantetheine_attach_site"/>
</dbReference>
<dbReference type="InterPro" id="IPR009081">
    <property type="entry name" value="PP-bd_ACP"/>
</dbReference>
<dbReference type="InterPro" id="IPR036736">
    <property type="entry name" value="ACP-like_sf"/>
</dbReference>
<protein>
    <submittedName>
        <fullName evidence="6">L-aminoadipate-semialdehyde dehydrogenase</fullName>
    </submittedName>
</protein>
<dbReference type="PANTHER" id="PTHR45527">
    <property type="entry name" value="NONRIBOSOMAL PEPTIDE SYNTHETASE"/>
    <property type="match status" value="1"/>
</dbReference>
<reference evidence="6 7" key="1">
    <citation type="submission" date="2023-01" db="EMBL/GenBank/DDBJ databases">
        <title>Analysis of 21 Apiospora genomes using comparative genomics revels a genus with tremendous synthesis potential of carbohydrate active enzymes and secondary metabolites.</title>
        <authorList>
            <person name="Sorensen T."/>
        </authorList>
    </citation>
    <scope>NUCLEOTIDE SEQUENCE [LARGE SCALE GENOMIC DNA]</scope>
    <source>
        <strain evidence="6 7">CBS 24483</strain>
    </source>
</reference>
<dbReference type="RefSeq" id="XP_066703877.1">
    <property type="nucleotide sequence ID" value="XM_066838813.1"/>
</dbReference>
<dbReference type="Gene3D" id="1.10.1200.10">
    <property type="entry name" value="ACP-like"/>
    <property type="match status" value="1"/>
</dbReference>
<evidence type="ECO:0000256" key="4">
    <source>
        <dbReference type="SAM" id="MobiDB-lite"/>
    </source>
</evidence>
<evidence type="ECO:0000259" key="5">
    <source>
        <dbReference type="PROSITE" id="PS50075"/>
    </source>
</evidence>
<feature type="domain" description="Carrier" evidence="5">
    <location>
        <begin position="61"/>
        <end position="140"/>
    </location>
</feature>
<sequence>MVPSVIAPLDRLPVTPNGELDHRVLDALPLPDVSSSSSSSSSCATPAATVNDNGEKKGQQLEPTAMEKKLRGVWIDVVGPAARAVDIGPRSSFVAVGGSSLLLVHLLHTVNRLFAAKVHLRDLRAAQDLRGLAAAIAGVGGNGE</sequence>
<evidence type="ECO:0000256" key="3">
    <source>
        <dbReference type="ARBA" id="ARBA00022598"/>
    </source>
</evidence>
<dbReference type="GeneID" id="92071875"/>
<dbReference type="PANTHER" id="PTHR45527:SF1">
    <property type="entry name" value="FATTY ACID SYNTHASE"/>
    <property type="match status" value="1"/>
</dbReference>
<feature type="compositionally biased region" description="Basic and acidic residues" evidence="4">
    <location>
        <begin position="53"/>
        <end position="63"/>
    </location>
</feature>
<evidence type="ECO:0000313" key="6">
    <source>
        <dbReference type="EMBL" id="KAK7961766.1"/>
    </source>
</evidence>
<dbReference type="EMBL" id="JAQQWE010000002">
    <property type="protein sequence ID" value="KAK7961766.1"/>
    <property type="molecule type" value="Genomic_DNA"/>
</dbReference>
<keyword evidence="2" id="KW-0597">Phosphoprotein</keyword>
<dbReference type="Proteomes" id="UP001391051">
    <property type="component" value="Unassembled WGS sequence"/>
</dbReference>
<gene>
    <name evidence="6" type="ORF">PG986_002591</name>
</gene>
<dbReference type="SUPFAM" id="SSF47336">
    <property type="entry name" value="ACP-like"/>
    <property type="match status" value="1"/>
</dbReference>
<name>A0ABR1QQW6_9PEZI</name>
<keyword evidence="7" id="KW-1185">Reference proteome</keyword>
<evidence type="ECO:0000313" key="7">
    <source>
        <dbReference type="Proteomes" id="UP001391051"/>
    </source>
</evidence>
<keyword evidence="1" id="KW-0596">Phosphopantetheine</keyword>
<dbReference type="PROSITE" id="PS50075">
    <property type="entry name" value="CARRIER"/>
    <property type="match status" value="1"/>
</dbReference>
<evidence type="ECO:0000256" key="2">
    <source>
        <dbReference type="ARBA" id="ARBA00022553"/>
    </source>
</evidence>
<proteinExistence type="predicted"/>
<dbReference type="Pfam" id="PF00550">
    <property type="entry name" value="PP-binding"/>
    <property type="match status" value="1"/>
</dbReference>
<accession>A0ABR1QQW6</accession>
<feature type="region of interest" description="Disordered" evidence="4">
    <location>
        <begin position="31"/>
        <end position="63"/>
    </location>
</feature>
<evidence type="ECO:0000256" key="1">
    <source>
        <dbReference type="ARBA" id="ARBA00022450"/>
    </source>
</evidence>
<organism evidence="6 7">
    <name type="scientific">Apiospora aurea</name>
    <dbReference type="NCBI Taxonomy" id="335848"/>
    <lineage>
        <taxon>Eukaryota</taxon>
        <taxon>Fungi</taxon>
        <taxon>Dikarya</taxon>
        <taxon>Ascomycota</taxon>
        <taxon>Pezizomycotina</taxon>
        <taxon>Sordariomycetes</taxon>
        <taxon>Xylariomycetidae</taxon>
        <taxon>Amphisphaeriales</taxon>
        <taxon>Apiosporaceae</taxon>
        <taxon>Apiospora</taxon>
    </lineage>
</organism>
<dbReference type="PROSITE" id="PS00012">
    <property type="entry name" value="PHOSPHOPANTETHEINE"/>
    <property type="match status" value="1"/>
</dbReference>
<keyword evidence="3" id="KW-0436">Ligase</keyword>